<keyword evidence="1" id="KW-0812">Transmembrane</keyword>
<evidence type="ECO:0008006" key="4">
    <source>
        <dbReference type="Google" id="ProtNLM"/>
    </source>
</evidence>
<comment type="caution">
    <text evidence="2">The sequence shown here is derived from an EMBL/GenBank/DDBJ whole genome shotgun (WGS) entry which is preliminary data.</text>
</comment>
<keyword evidence="1" id="KW-1133">Transmembrane helix</keyword>
<dbReference type="EMBL" id="MFJM01000045">
    <property type="protein sequence ID" value="OGG17227.1"/>
    <property type="molecule type" value="Genomic_DNA"/>
</dbReference>
<feature type="transmembrane region" description="Helical" evidence="1">
    <location>
        <begin position="203"/>
        <end position="221"/>
    </location>
</feature>
<dbReference type="AlphaFoldDB" id="A0A1F5ZYV8"/>
<reference evidence="2 3" key="1">
    <citation type="journal article" date="2016" name="Nat. Commun.">
        <title>Thousands of microbial genomes shed light on interconnected biogeochemical processes in an aquifer system.</title>
        <authorList>
            <person name="Anantharaman K."/>
            <person name="Brown C.T."/>
            <person name="Hug L.A."/>
            <person name="Sharon I."/>
            <person name="Castelle C.J."/>
            <person name="Probst A.J."/>
            <person name="Thomas B.C."/>
            <person name="Singh A."/>
            <person name="Wilkins M.J."/>
            <person name="Karaoz U."/>
            <person name="Brodie E.L."/>
            <person name="Williams K.H."/>
            <person name="Hubbard S.S."/>
            <person name="Banfield J.F."/>
        </authorList>
    </citation>
    <scope>NUCLEOTIDE SEQUENCE [LARGE SCALE GENOMIC DNA]</scope>
</reference>
<sequence>MTTLIYIVNFFIRNYLPYLTIFLLSLNPLSDSDFGWHLKYGEYFFKTGQILRKNVFSLEMPDYRWVNSSWLTDVVTYYIFKMEGFLGITIAGGLIVMLMMFFLSRAYKFSFWEKTFIFPLILFVNSPLTRVSFRGQLLSLLGVTILLYLLEEYKREGRNIIYLTIPLFFIWANLHGGFMLGLAIMIIYLAIRQLATKSLDKKLLAVFPLIILSTLINPFGIEIYQEVIKHFGNPFQNYIVEWVPLTPFSDLWWVLIFWGIFLIINIRILVTKEKLADYIEVIILTLIFYFLSHWMRRYAWTMYLISIPLSLGVFRYGIEINRQIKKIIPVIIWVVIYLGTISYYIPSQRLTQINWQRYCLESVKCSIPSAEFLKKIEIPQKFLSFYNWGGWLIWNYPEIKPLIDGRMHLWRDEGGYSAFGKYYFLEQNVDDIDKSDYEMVYMIADKPVYKRLLELVRQGRWRIIYQDDLAGVFVRVTGNGKSSGTTRVSGLVRQ</sequence>
<evidence type="ECO:0000313" key="2">
    <source>
        <dbReference type="EMBL" id="OGG17227.1"/>
    </source>
</evidence>
<feature type="transmembrane region" description="Helical" evidence="1">
    <location>
        <begin position="170"/>
        <end position="191"/>
    </location>
</feature>
<dbReference type="Proteomes" id="UP000176253">
    <property type="component" value="Unassembled WGS sequence"/>
</dbReference>
<organism evidence="2 3">
    <name type="scientific">Candidatus Gottesmanbacteria bacterium RIFCSPHIGHO2_02_FULL_39_14</name>
    <dbReference type="NCBI Taxonomy" id="1798383"/>
    <lineage>
        <taxon>Bacteria</taxon>
        <taxon>Candidatus Gottesmaniibacteriota</taxon>
    </lineage>
</organism>
<feature type="transmembrane region" description="Helical" evidence="1">
    <location>
        <begin position="275"/>
        <end position="292"/>
    </location>
</feature>
<dbReference type="STRING" id="1798383.A3D78_07085"/>
<keyword evidence="1" id="KW-0472">Membrane</keyword>
<evidence type="ECO:0000313" key="3">
    <source>
        <dbReference type="Proteomes" id="UP000176253"/>
    </source>
</evidence>
<feature type="transmembrane region" description="Helical" evidence="1">
    <location>
        <begin position="85"/>
        <end position="103"/>
    </location>
</feature>
<gene>
    <name evidence="2" type="ORF">A3D78_07085</name>
</gene>
<proteinExistence type="predicted"/>
<feature type="transmembrane region" description="Helical" evidence="1">
    <location>
        <begin position="327"/>
        <end position="345"/>
    </location>
</feature>
<feature type="transmembrane region" description="Helical" evidence="1">
    <location>
        <begin position="298"/>
        <end position="318"/>
    </location>
</feature>
<evidence type="ECO:0000256" key="1">
    <source>
        <dbReference type="SAM" id="Phobius"/>
    </source>
</evidence>
<feature type="transmembrane region" description="Helical" evidence="1">
    <location>
        <begin position="251"/>
        <end position="270"/>
    </location>
</feature>
<feature type="transmembrane region" description="Helical" evidence="1">
    <location>
        <begin position="6"/>
        <end position="26"/>
    </location>
</feature>
<name>A0A1F5ZYV8_9BACT</name>
<feature type="transmembrane region" description="Helical" evidence="1">
    <location>
        <begin position="133"/>
        <end position="150"/>
    </location>
</feature>
<accession>A0A1F5ZYV8</accession>
<protein>
    <recommendedName>
        <fullName evidence="4">Glycosyltransferase RgtA/B/C/D-like domain-containing protein</fullName>
    </recommendedName>
</protein>